<organism evidence="4 5">
    <name type="scientific">Gracilibacillus halotolerans</name>
    <dbReference type="NCBI Taxonomy" id="74386"/>
    <lineage>
        <taxon>Bacteria</taxon>
        <taxon>Bacillati</taxon>
        <taxon>Bacillota</taxon>
        <taxon>Bacilli</taxon>
        <taxon>Bacillales</taxon>
        <taxon>Bacillaceae</taxon>
        <taxon>Gracilibacillus</taxon>
    </lineage>
</organism>
<keyword evidence="5" id="KW-1185">Reference proteome</keyword>
<dbReference type="NCBIfam" id="TIGR02861">
    <property type="entry name" value="SASP_H"/>
    <property type="match status" value="1"/>
</dbReference>
<evidence type="ECO:0000313" key="4">
    <source>
        <dbReference type="EMBL" id="MBB6512465.1"/>
    </source>
</evidence>
<comment type="subcellular location">
    <subcellularLocation>
        <location evidence="1">Spore core</location>
    </subcellularLocation>
</comment>
<reference evidence="4 5" key="1">
    <citation type="submission" date="2020-08" db="EMBL/GenBank/DDBJ databases">
        <title>Genomic Encyclopedia of Type Strains, Phase IV (KMG-IV): sequencing the most valuable type-strain genomes for metagenomic binning, comparative biology and taxonomic classification.</title>
        <authorList>
            <person name="Goeker M."/>
        </authorList>
    </citation>
    <scope>NUCLEOTIDE SEQUENCE [LARGE SCALE GENOMIC DNA]</scope>
    <source>
        <strain evidence="4 5">DSM 11805</strain>
    </source>
</reference>
<dbReference type="GO" id="GO:0030436">
    <property type="term" value="P:asexual sporulation"/>
    <property type="evidence" value="ECO:0007669"/>
    <property type="project" value="InterPro"/>
</dbReference>
<evidence type="ECO:0000256" key="3">
    <source>
        <dbReference type="ARBA" id="ARBA00022969"/>
    </source>
</evidence>
<dbReference type="GO" id="GO:0042601">
    <property type="term" value="C:endospore-forming forespore"/>
    <property type="evidence" value="ECO:0007669"/>
    <property type="project" value="InterPro"/>
</dbReference>
<dbReference type="AlphaFoldDB" id="A0A841RMS3"/>
<protein>
    <submittedName>
        <fullName evidence="4">H-type small acid-soluble spore protein</fullName>
    </submittedName>
</protein>
<gene>
    <name evidence="4" type="ORF">GGQ92_001248</name>
</gene>
<dbReference type="Proteomes" id="UP000572212">
    <property type="component" value="Unassembled WGS sequence"/>
</dbReference>
<accession>A0A841RMS3</accession>
<dbReference type="GO" id="GO:0030435">
    <property type="term" value="P:sporulation resulting in formation of a cellular spore"/>
    <property type="evidence" value="ECO:0007669"/>
    <property type="project" value="UniProtKB-KW"/>
</dbReference>
<evidence type="ECO:0000256" key="1">
    <source>
        <dbReference type="ARBA" id="ARBA00004288"/>
    </source>
</evidence>
<comment type="caution">
    <text evidence="4">The sequence shown here is derived from an EMBL/GenBank/DDBJ whole genome shotgun (WGS) entry which is preliminary data.</text>
</comment>
<dbReference type="InterPro" id="IPR012610">
    <property type="entry name" value="SASP_SspH"/>
</dbReference>
<proteinExistence type="inferred from homology"/>
<dbReference type="Pfam" id="PF08141">
    <property type="entry name" value="SspH"/>
    <property type="match status" value="1"/>
</dbReference>
<dbReference type="RefSeq" id="WP_184245735.1">
    <property type="nucleotide sequence ID" value="NZ_BAAACU010000058.1"/>
</dbReference>
<sequence>MNIMRAKEIKDDPVMQEVKYKDKFVYIDDVDEDTQRATVHFTNKSEEKFEVAVQDLVELD</sequence>
<evidence type="ECO:0000313" key="5">
    <source>
        <dbReference type="Proteomes" id="UP000572212"/>
    </source>
</evidence>
<dbReference type="EMBL" id="JACHON010000003">
    <property type="protein sequence ID" value="MBB6512465.1"/>
    <property type="molecule type" value="Genomic_DNA"/>
</dbReference>
<name>A0A841RMS3_9BACI</name>
<comment type="similarity">
    <text evidence="2">Belongs to the SspH family.</text>
</comment>
<evidence type="ECO:0000256" key="2">
    <source>
        <dbReference type="ARBA" id="ARBA00006573"/>
    </source>
</evidence>
<keyword evidence="3" id="KW-0749">Sporulation</keyword>